<feature type="region of interest" description="Disordered" evidence="1">
    <location>
        <begin position="109"/>
        <end position="128"/>
    </location>
</feature>
<proteinExistence type="predicted"/>
<dbReference type="EMBL" id="BMAT01002104">
    <property type="protein sequence ID" value="GFR99055.1"/>
    <property type="molecule type" value="Genomic_DNA"/>
</dbReference>
<protein>
    <submittedName>
        <fullName evidence="2">UPF0568 protein C14orf166 homolog</fullName>
    </submittedName>
</protein>
<evidence type="ECO:0000256" key="1">
    <source>
        <dbReference type="SAM" id="MobiDB-lite"/>
    </source>
</evidence>
<feature type="compositionally biased region" description="Polar residues" evidence="1">
    <location>
        <begin position="111"/>
        <end position="123"/>
    </location>
</feature>
<dbReference type="Proteomes" id="UP000762676">
    <property type="component" value="Unassembled WGS sequence"/>
</dbReference>
<name>A0AAV4HNM4_9GAST</name>
<dbReference type="Pfam" id="PF10036">
    <property type="entry name" value="RLL"/>
    <property type="match status" value="1"/>
</dbReference>
<evidence type="ECO:0000313" key="3">
    <source>
        <dbReference type="Proteomes" id="UP000762676"/>
    </source>
</evidence>
<dbReference type="PANTHER" id="PTHR15924">
    <property type="entry name" value="CLE"/>
    <property type="match status" value="1"/>
</dbReference>
<dbReference type="AlphaFoldDB" id="A0AAV4HNM4"/>
<gene>
    <name evidence="2" type="ORF">ElyMa_001034700</name>
</gene>
<organism evidence="2 3">
    <name type="scientific">Elysia marginata</name>
    <dbReference type="NCBI Taxonomy" id="1093978"/>
    <lineage>
        <taxon>Eukaryota</taxon>
        <taxon>Metazoa</taxon>
        <taxon>Spiralia</taxon>
        <taxon>Lophotrochozoa</taxon>
        <taxon>Mollusca</taxon>
        <taxon>Gastropoda</taxon>
        <taxon>Heterobranchia</taxon>
        <taxon>Euthyneura</taxon>
        <taxon>Panpulmonata</taxon>
        <taxon>Sacoglossa</taxon>
        <taxon>Placobranchoidea</taxon>
        <taxon>Plakobranchidae</taxon>
        <taxon>Elysia</taxon>
    </lineage>
</organism>
<dbReference type="InterPro" id="IPR019265">
    <property type="entry name" value="RTRAF"/>
</dbReference>
<comment type="caution">
    <text evidence="2">The sequence shown here is derived from an EMBL/GenBank/DDBJ whole genome shotgun (WGS) entry which is preliminary data.</text>
</comment>
<reference evidence="2 3" key="1">
    <citation type="journal article" date="2021" name="Elife">
        <title>Chloroplast acquisition without the gene transfer in kleptoplastic sea slugs, Plakobranchus ocellatus.</title>
        <authorList>
            <person name="Maeda T."/>
            <person name="Takahashi S."/>
            <person name="Yoshida T."/>
            <person name="Shimamura S."/>
            <person name="Takaki Y."/>
            <person name="Nagai Y."/>
            <person name="Toyoda A."/>
            <person name="Suzuki Y."/>
            <person name="Arimoto A."/>
            <person name="Ishii H."/>
            <person name="Satoh N."/>
            <person name="Nishiyama T."/>
            <person name="Hasebe M."/>
            <person name="Maruyama T."/>
            <person name="Minagawa J."/>
            <person name="Obokata J."/>
            <person name="Shigenobu S."/>
        </authorList>
    </citation>
    <scope>NUCLEOTIDE SEQUENCE [LARGE SCALE GENOMIC DNA]</scope>
</reference>
<sequence length="249" mass="28366">MFKRKLQALDFADPNKFDIQDDNQFRSLILWLEDQKIRHYKIEDRASLRNAGSNDQWNAALHEYLSVLNCPYRTDNRRSVLDWLLGYAVRLEYGDNVEEFSNITPEKFLERQSQSNGQSSNPLENLDFNDPQFKAGVTSLSMMLKIPPHDNHLEMLKAICLLVSEKFSPHAISAIAQSAKDENELIPLDQTALGFEAGDMIMTEVAKILRLLHIRDLRDLQTKINAAIVAVQAITANPKTDSRLGKVGR</sequence>
<evidence type="ECO:0000313" key="2">
    <source>
        <dbReference type="EMBL" id="GFR99055.1"/>
    </source>
</evidence>
<keyword evidence="3" id="KW-1185">Reference proteome</keyword>
<accession>A0AAV4HNM4</accession>